<dbReference type="PANTHER" id="PTHR16128:SF5">
    <property type="entry name" value="FAD_NAD(P)-BINDING OXIDOREDUCTASE FAMILY PROTEIN"/>
    <property type="match status" value="1"/>
</dbReference>
<dbReference type="RefSeq" id="WP_066694077.1">
    <property type="nucleotide sequence ID" value="NZ_LQQO01000062.1"/>
</dbReference>
<dbReference type="PANTHER" id="PTHR16128">
    <property type="entry name" value="FAD/NAD(P)-BINDING OXIDOREDUCTASE FAMILY PROTEIN"/>
    <property type="match status" value="1"/>
</dbReference>
<evidence type="ECO:0000259" key="1">
    <source>
        <dbReference type="Pfam" id="PF01593"/>
    </source>
</evidence>
<dbReference type="Gene3D" id="3.50.50.60">
    <property type="entry name" value="FAD/NAD(P)-binding domain"/>
    <property type="match status" value="1"/>
</dbReference>
<comment type="caution">
    <text evidence="2">The sequence shown here is derived from an EMBL/GenBank/DDBJ whole genome shotgun (WGS) entry which is preliminary data.</text>
</comment>
<dbReference type="Gene3D" id="3.90.660.10">
    <property type="match status" value="1"/>
</dbReference>
<organism evidence="2 3">
    <name type="scientific">Sphingomonas hankookensis</name>
    <dbReference type="NCBI Taxonomy" id="563996"/>
    <lineage>
        <taxon>Bacteria</taxon>
        <taxon>Pseudomonadati</taxon>
        <taxon>Pseudomonadota</taxon>
        <taxon>Alphaproteobacteria</taxon>
        <taxon>Sphingomonadales</taxon>
        <taxon>Sphingomonadaceae</taxon>
        <taxon>Sphingomonas</taxon>
    </lineage>
</organism>
<proteinExistence type="predicted"/>
<evidence type="ECO:0000313" key="3">
    <source>
        <dbReference type="Proteomes" id="UP000076609"/>
    </source>
</evidence>
<evidence type="ECO:0000313" key="2">
    <source>
        <dbReference type="EMBL" id="KZE08684.1"/>
    </source>
</evidence>
<keyword evidence="3" id="KW-1185">Reference proteome</keyword>
<dbReference type="Pfam" id="PF01593">
    <property type="entry name" value="Amino_oxidase"/>
    <property type="match status" value="1"/>
</dbReference>
<dbReference type="EMBL" id="LQQO01000062">
    <property type="protein sequence ID" value="KZE08684.1"/>
    <property type="molecule type" value="Genomic_DNA"/>
</dbReference>
<protein>
    <submittedName>
        <fullName evidence="2">Deoxyribodipyrimidine photolyase</fullName>
    </submittedName>
</protein>
<dbReference type="InterPro" id="IPR002937">
    <property type="entry name" value="Amino_oxidase"/>
</dbReference>
<reference evidence="3" key="1">
    <citation type="submission" date="2016-01" db="EMBL/GenBank/DDBJ databases">
        <title>Draft genome of Chromobacterium sp. F49.</title>
        <authorList>
            <person name="Hong K.W."/>
        </authorList>
    </citation>
    <scope>NUCLEOTIDE SEQUENCE [LARGE SCALE GENOMIC DNA]</scope>
    <source>
        <strain evidence="3">CN3</strain>
    </source>
</reference>
<dbReference type="Pfam" id="PF13450">
    <property type="entry name" value="NAD_binding_8"/>
    <property type="match status" value="1"/>
</dbReference>
<accession>A0ABR5Y8J0</accession>
<gene>
    <name evidence="2" type="ORF">AVT10_07800</name>
</gene>
<dbReference type="InterPro" id="IPR036188">
    <property type="entry name" value="FAD/NAD-bd_sf"/>
</dbReference>
<sequence>MVGEIAIIGAGMAGLSCATALHEAGRTVTLFDKGRRPSGRMASRAVSADGQDFAFDFGALYMTGRDAGFVAQLQAWEAAGIAARWPAAGEDAWVGTPVMDAPLKAMADALDVRWSSHVHGVRRDGGRWRVELEGEAVGPFDAVVLALPAEQVVPLAEGVDDALAELARGHRSAPCWTVMLGFDAAIDAPDLLDGHGVIDRAARNPAKPGHGGGEAWTIHADADWSERHVEAERDWVVAQLTAALGERVAGLPAPVVGAAHRWRYARSDGAGVGCYWAEGLGACGDWLVAPRVEGAWVSGRGVAARLTSQTNG</sequence>
<dbReference type="SUPFAM" id="SSF51905">
    <property type="entry name" value="FAD/NAD(P)-binding domain"/>
    <property type="match status" value="1"/>
</dbReference>
<feature type="domain" description="Amine oxidase" evidence="1">
    <location>
        <begin position="90"/>
        <end position="266"/>
    </location>
</feature>
<name>A0ABR5Y8J0_9SPHN</name>
<dbReference type="PRINTS" id="PR00419">
    <property type="entry name" value="ADXRDTASE"/>
</dbReference>
<dbReference type="Proteomes" id="UP000076609">
    <property type="component" value="Unassembled WGS sequence"/>
</dbReference>